<dbReference type="AlphaFoldDB" id="A0A182SFH3"/>
<organism evidence="2 3">
    <name type="scientific">Anopheles maculatus</name>
    <dbReference type="NCBI Taxonomy" id="74869"/>
    <lineage>
        <taxon>Eukaryota</taxon>
        <taxon>Metazoa</taxon>
        <taxon>Ecdysozoa</taxon>
        <taxon>Arthropoda</taxon>
        <taxon>Hexapoda</taxon>
        <taxon>Insecta</taxon>
        <taxon>Pterygota</taxon>
        <taxon>Neoptera</taxon>
        <taxon>Endopterygota</taxon>
        <taxon>Diptera</taxon>
        <taxon>Nematocera</taxon>
        <taxon>Culicoidea</taxon>
        <taxon>Culicidae</taxon>
        <taxon>Anophelinae</taxon>
        <taxon>Anopheles</taxon>
        <taxon>Anopheles maculatus group</taxon>
    </lineage>
</organism>
<sequence>TINCDGTGEAPNKEAKLIRNLFCFNYDKSERPVKDHNTAINVTASMHVQNYDVSEEKSTLFLYVWMSFSWKDEFLNWNRAEYGIDKIIVDSSELWRPTFVAFHNLKSGNGDSACANHPCEVKQSGVVMCVPPCQYEALCVSNTANWPFDSLKCTMFLGAWLENFNQINISRMSNISTRDIEVNHAEWKIQSAILLHIFLPDNTSYPSLEYVFTLERHVAIYGAILTPGFCE</sequence>
<dbReference type="InterPro" id="IPR036734">
    <property type="entry name" value="Neur_chan_lig-bd_sf"/>
</dbReference>
<dbReference type="GO" id="GO:0005230">
    <property type="term" value="F:extracellular ligand-gated monoatomic ion channel activity"/>
    <property type="evidence" value="ECO:0007669"/>
    <property type="project" value="InterPro"/>
</dbReference>
<reference evidence="3" key="1">
    <citation type="submission" date="2013-09" db="EMBL/GenBank/DDBJ databases">
        <title>The Genome Sequence of Anopheles maculatus species B.</title>
        <authorList>
            <consortium name="The Broad Institute Genomics Platform"/>
            <person name="Neafsey D.E."/>
            <person name="Besansky N."/>
            <person name="Howell P."/>
            <person name="Walton C."/>
            <person name="Young S.K."/>
            <person name="Zeng Q."/>
            <person name="Gargeya S."/>
            <person name="Fitzgerald M."/>
            <person name="Haas B."/>
            <person name="Abouelleil A."/>
            <person name="Allen A.W."/>
            <person name="Alvarado L."/>
            <person name="Arachchi H.M."/>
            <person name="Berlin A.M."/>
            <person name="Chapman S.B."/>
            <person name="Gainer-Dewar J."/>
            <person name="Goldberg J."/>
            <person name="Griggs A."/>
            <person name="Gujja S."/>
            <person name="Hansen M."/>
            <person name="Howarth C."/>
            <person name="Imamovic A."/>
            <person name="Ireland A."/>
            <person name="Larimer J."/>
            <person name="McCowan C."/>
            <person name="Murphy C."/>
            <person name="Pearson M."/>
            <person name="Poon T.W."/>
            <person name="Priest M."/>
            <person name="Roberts A."/>
            <person name="Saif S."/>
            <person name="Shea T."/>
            <person name="Sisk P."/>
            <person name="Sykes S."/>
            <person name="Wortman J."/>
            <person name="Nusbaum C."/>
            <person name="Birren B."/>
        </authorList>
    </citation>
    <scope>NUCLEOTIDE SEQUENCE [LARGE SCALE GENOMIC DNA]</scope>
    <source>
        <strain evidence="3">maculatus3</strain>
    </source>
</reference>
<proteinExistence type="predicted"/>
<dbReference type="EnsemblMetazoa" id="AMAM005754-RA">
    <property type="protein sequence ID" value="AMAM005754-PA"/>
    <property type="gene ID" value="AMAM005754"/>
</dbReference>
<keyword evidence="3" id="KW-1185">Reference proteome</keyword>
<dbReference type="Gene3D" id="2.70.170.10">
    <property type="entry name" value="Neurotransmitter-gated ion-channel ligand-binding domain"/>
    <property type="match status" value="1"/>
</dbReference>
<dbReference type="InterPro" id="IPR006202">
    <property type="entry name" value="Neur_chan_lig-bd"/>
</dbReference>
<dbReference type="CDD" id="cd18989">
    <property type="entry name" value="LGIC_ECD_cation"/>
    <property type="match status" value="1"/>
</dbReference>
<dbReference type="FunFam" id="2.70.170.10:FF:000028">
    <property type="entry name" value="AcetylCholine Receptor"/>
    <property type="match status" value="1"/>
</dbReference>
<dbReference type="Pfam" id="PF02931">
    <property type="entry name" value="Neur_chan_LBD"/>
    <property type="match status" value="1"/>
</dbReference>
<dbReference type="InterPro" id="IPR006201">
    <property type="entry name" value="Neur_channel"/>
</dbReference>
<dbReference type="Proteomes" id="UP000075901">
    <property type="component" value="Unassembled WGS sequence"/>
</dbReference>
<evidence type="ECO:0000313" key="3">
    <source>
        <dbReference type="Proteomes" id="UP000075901"/>
    </source>
</evidence>
<dbReference type="GO" id="GO:0016020">
    <property type="term" value="C:membrane"/>
    <property type="evidence" value="ECO:0007669"/>
    <property type="project" value="InterPro"/>
</dbReference>
<accession>A0A182SFH3</accession>
<reference evidence="2" key="2">
    <citation type="submission" date="2020-05" db="UniProtKB">
        <authorList>
            <consortium name="EnsemblMetazoa"/>
        </authorList>
    </citation>
    <scope>IDENTIFICATION</scope>
    <source>
        <strain evidence="2">maculatus3</strain>
    </source>
</reference>
<name>A0A182SFH3_9DIPT</name>
<evidence type="ECO:0000259" key="1">
    <source>
        <dbReference type="Pfam" id="PF02931"/>
    </source>
</evidence>
<dbReference type="SUPFAM" id="SSF63712">
    <property type="entry name" value="Nicotinic receptor ligand binding domain-like"/>
    <property type="match status" value="1"/>
</dbReference>
<dbReference type="PANTHER" id="PTHR18945">
    <property type="entry name" value="NEUROTRANSMITTER GATED ION CHANNEL"/>
    <property type="match status" value="1"/>
</dbReference>
<feature type="domain" description="Neurotransmitter-gated ion-channel ligand-binding" evidence="1">
    <location>
        <begin position="16"/>
        <end position="217"/>
    </location>
</feature>
<dbReference type="GO" id="GO:0004888">
    <property type="term" value="F:transmembrane signaling receptor activity"/>
    <property type="evidence" value="ECO:0007669"/>
    <property type="project" value="InterPro"/>
</dbReference>
<protein>
    <recommendedName>
        <fullName evidence="1">Neurotransmitter-gated ion-channel ligand-binding domain-containing protein</fullName>
    </recommendedName>
</protein>
<evidence type="ECO:0000313" key="2">
    <source>
        <dbReference type="EnsemblMetazoa" id="AMAM005754-PA"/>
    </source>
</evidence>
<dbReference type="VEuPathDB" id="VectorBase:AMAM005754"/>